<keyword evidence="2" id="KW-0862">Zinc</keyword>
<dbReference type="PANTHER" id="PTHR40389:SF4">
    <property type="match status" value="1"/>
</dbReference>
<keyword evidence="2" id="KW-0479">Metal-binding</keyword>
<protein>
    <submittedName>
        <fullName evidence="4">GAK19 protein</fullName>
    </submittedName>
</protein>
<dbReference type="SUPFAM" id="SSF57756">
    <property type="entry name" value="Retrovirus zinc finger-like domains"/>
    <property type="match status" value="1"/>
</dbReference>
<accession>A0A7K4VQP3</accession>
<dbReference type="InterPro" id="IPR036875">
    <property type="entry name" value="Znf_CCHC_sf"/>
</dbReference>
<dbReference type="AlphaFoldDB" id="A0A7K4VQP3"/>
<reference evidence="4 5" key="1">
    <citation type="submission" date="2019-09" db="EMBL/GenBank/DDBJ databases">
        <title>Bird 10,000 Genomes (B10K) Project - Family phase.</title>
        <authorList>
            <person name="Zhang G."/>
        </authorList>
    </citation>
    <scope>NUCLEOTIDE SEQUENCE [LARGE SCALE GENOMIC DNA]</scope>
    <source>
        <strain evidence="4">B10K-DU-015-11</strain>
        <tissue evidence="4">Mixed tissue sample</tissue>
    </source>
</reference>
<comment type="caution">
    <text evidence="4">The sequence shown here is derived from an EMBL/GenBank/DDBJ whole genome shotgun (WGS) entry which is preliminary data.</text>
</comment>
<evidence type="ECO:0000256" key="2">
    <source>
        <dbReference type="PROSITE-ProRule" id="PRU00047"/>
    </source>
</evidence>
<dbReference type="InterPro" id="IPR001878">
    <property type="entry name" value="Znf_CCHC"/>
</dbReference>
<dbReference type="InterPro" id="IPR050195">
    <property type="entry name" value="Primate_lentivir_Gag_pol-like"/>
</dbReference>
<sequence length="109" mass="11771">GPSGTSAICFGCGKPGHLKKDCFTQNGAKSRAPTVCSWCHKGHNFASQCCSKYDSQGRPIQGNQNWSVEGCCAQPQMLQPPPQMPALQMLPPQTPHGWSLQVFAEQLQA</sequence>
<gene>
    <name evidence="4" type="primary">Ervk19</name>
    <name evidence="4" type="ORF">EMBFUC_R15174</name>
</gene>
<evidence type="ECO:0000313" key="4">
    <source>
        <dbReference type="EMBL" id="NWR24747.1"/>
    </source>
</evidence>
<feature type="non-terminal residue" evidence="4">
    <location>
        <position position="109"/>
    </location>
</feature>
<keyword evidence="1" id="KW-0945">Host-virus interaction</keyword>
<dbReference type="PROSITE" id="PS50158">
    <property type="entry name" value="ZF_CCHC"/>
    <property type="match status" value="1"/>
</dbReference>
<keyword evidence="2" id="KW-0863">Zinc-finger</keyword>
<feature type="domain" description="CCHC-type" evidence="3">
    <location>
        <begin position="9"/>
        <end position="22"/>
    </location>
</feature>
<dbReference type="GO" id="GO:0008270">
    <property type="term" value="F:zinc ion binding"/>
    <property type="evidence" value="ECO:0007669"/>
    <property type="project" value="UniProtKB-KW"/>
</dbReference>
<keyword evidence="5" id="KW-1185">Reference proteome</keyword>
<organism evidence="4 5">
    <name type="scientific">Emberiza fucata</name>
    <dbReference type="NCBI Taxonomy" id="337179"/>
    <lineage>
        <taxon>Eukaryota</taxon>
        <taxon>Metazoa</taxon>
        <taxon>Chordata</taxon>
        <taxon>Craniata</taxon>
        <taxon>Vertebrata</taxon>
        <taxon>Euteleostomi</taxon>
        <taxon>Archelosauria</taxon>
        <taxon>Archosauria</taxon>
        <taxon>Dinosauria</taxon>
        <taxon>Saurischia</taxon>
        <taxon>Theropoda</taxon>
        <taxon>Coelurosauria</taxon>
        <taxon>Aves</taxon>
        <taxon>Neognathae</taxon>
        <taxon>Neoaves</taxon>
        <taxon>Telluraves</taxon>
        <taxon>Australaves</taxon>
        <taxon>Passeriformes</taxon>
        <taxon>Passeroidea</taxon>
        <taxon>Fringillidae</taxon>
        <taxon>Emberizinae</taxon>
        <taxon>Emberizini</taxon>
        <taxon>Emberiza</taxon>
    </lineage>
</organism>
<feature type="non-terminal residue" evidence="4">
    <location>
        <position position="1"/>
    </location>
</feature>
<dbReference type="Proteomes" id="UP000580681">
    <property type="component" value="Unassembled WGS sequence"/>
</dbReference>
<name>A0A7K4VQP3_9EMBE</name>
<evidence type="ECO:0000313" key="5">
    <source>
        <dbReference type="Proteomes" id="UP000580681"/>
    </source>
</evidence>
<evidence type="ECO:0000256" key="1">
    <source>
        <dbReference type="ARBA" id="ARBA00022581"/>
    </source>
</evidence>
<dbReference type="PANTHER" id="PTHR40389">
    <property type="entry name" value="ENDOGENOUS RETROVIRUS GROUP K MEMBER 24 GAG POLYPROTEIN-RELATED"/>
    <property type="match status" value="1"/>
</dbReference>
<dbReference type="GO" id="GO:0003676">
    <property type="term" value="F:nucleic acid binding"/>
    <property type="evidence" value="ECO:0007669"/>
    <property type="project" value="InterPro"/>
</dbReference>
<proteinExistence type="predicted"/>
<dbReference type="Gene3D" id="4.10.60.10">
    <property type="entry name" value="Zinc finger, CCHC-type"/>
    <property type="match status" value="1"/>
</dbReference>
<evidence type="ECO:0000259" key="3">
    <source>
        <dbReference type="PROSITE" id="PS50158"/>
    </source>
</evidence>
<dbReference type="EMBL" id="VYZJ01002163">
    <property type="protein sequence ID" value="NWR24747.1"/>
    <property type="molecule type" value="Genomic_DNA"/>
</dbReference>
<dbReference type="Pfam" id="PF00098">
    <property type="entry name" value="zf-CCHC"/>
    <property type="match status" value="1"/>
</dbReference>